<accession>A0ABV0MNL6</accession>
<keyword evidence="2" id="KW-1185">Reference proteome</keyword>
<proteinExistence type="predicted"/>
<dbReference type="Proteomes" id="UP001476798">
    <property type="component" value="Unassembled WGS sequence"/>
</dbReference>
<dbReference type="EMBL" id="JAHRIO010004267">
    <property type="protein sequence ID" value="MEQ2160018.1"/>
    <property type="molecule type" value="Genomic_DNA"/>
</dbReference>
<protein>
    <submittedName>
        <fullName evidence="1">Uncharacterized protein</fullName>
    </submittedName>
</protein>
<reference evidence="1 2" key="1">
    <citation type="submission" date="2021-06" db="EMBL/GenBank/DDBJ databases">
        <authorList>
            <person name="Palmer J.M."/>
        </authorList>
    </citation>
    <scope>NUCLEOTIDE SEQUENCE [LARGE SCALE GENOMIC DNA]</scope>
    <source>
        <strain evidence="1 2">GA_2019</strain>
        <tissue evidence="1">Muscle</tissue>
    </source>
</reference>
<gene>
    <name evidence="1" type="ORF">GOODEAATRI_029252</name>
</gene>
<evidence type="ECO:0000313" key="2">
    <source>
        <dbReference type="Proteomes" id="UP001476798"/>
    </source>
</evidence>
<comment type="caution">
    <text evidence="1">The sequence shown here is derived from an EMBL/GenBank/DDBJ whole genome shotgun (WGS) entry which is preliminary data.</text>
</comment>
<sequence>MHSVCTVVHTCEIWAVSTNRVLICLGLNLQFNLPTVLLMWSVTLLHCQIYVNRTIQDMPSFPFPVTVKPWKGGYKITNTASLLKHPFYPERQWSLKFLTGLLTGMPPIPSKRSCREREKKLPSHPDVCRHQRFPHACDRMMQSNPRYSQHIRRLALWYRCVVQSHAP</sequence>
<name>A0ABV0MNL6_9TELE</name>
<evidence type="ECO:0000313" key="1">
    <source>
        <dbReference type="EMBL" id="MEQ2160018.1"/>
    </source>
</evidence>
<organism evidence="1 2">
    <name type="scientific">Goodea atripinnis</name>
    <dbReference type="NCBI Taxonomy" id="208336"/>
    <lineage>
        <taxon>Eukaryota</taxon>
        <taxon>Metazoa</taxon>
        <taxon>Chordata</taxon>
        <taxon>Craniata</taxon>
        <taxon>Vertebrata</taxon>
        <taxon>Euteleostomi</taxon>
        <taxon>Actinopterygii</taxon>
        <taxon>Neopterygii</taxon>
        <taxon>Teleostei</taxon>
        <taxon>Neoteleostei</taxon>
        <taxon>Acanthomorphata</taxon>
        <taxon>Ovalentaria</taxon>
        <taxon>Atherinomorphae</taxon>
        <taxon>Cyprinodontiformes</taxon>
        <taxon>Goodeidae</taxon>
        <taxon>Goodea</taxon>
    </lineage>
</organism>